<evidence type="ECO:0000256" key="6">
    <source>
        <dbReference type="SAM" id="Phobius"/>
    </source>
</evidence>
<protein>
    <submittedName>
        <fullName evidence="8">Putative thioredoxin-related transmembrane protein 2</fullName>
    </submittedName>
</protein>
<dbReference type="GO" id="GO:0015036">
    <property type="term" value="F:disulfide oxidoreductase activity"/>
    <property type="evidence" value="ECO:0007669"/>
    <property type="project" value="TreeGrafter"/>
</dbReference>
<dbReference type="FunCoup" id="A0A2J7PFA3">
    <property type="interactions" value="728"/>
</dbReference>
<evidence type="ECO:0000256" key="2">
    <source>
        <dbReference type="ARBA" id="ARBA00022692"/>
    </source>
</evidence>
<dbReference type="InterPro" id="IPR039101">
    <property type="entry name" value="TMX2"/>
</dbReference>
<dbReference type="PROSITE" id="PS51352">
    <property type="entry name" value="THIOREDOXIN_2"/>
    <property type="match status" value="1"/>
</dbReference>
<name>A0A2J7PFA3_9NEOP</name>
<sequence length="280" mass="32157">MPFKNDLLLLLKPYYFVNILLSLSYLAAKKLPVLCYILFETASPQCELDTRESEILFFLLIVVVIRTKKAGSVTMINYLTSSFMYNKVANLILWFYADVRLGIVYGILFVLLGMLLPEPTYSGPENVVYFRTAAGLEEELQRDKKITWLVVFYTVWNPSCTNFAPIFAQISAQYVLENLKFGKIDVGRYPDAAKKYNINDSSMSRQLPTVILFKNGKEVTRRPAADNRGKLIKFFFSEDNMKASFDLNHLYNECKANLLKKKKGATENKIEDQNSHIKSE</sequence>
<dbReference type="Proteomes" id="UP000235965">
    <property type="component" value="Unassembled WGS sequence"/>
</dbReference>
<keyword evidence="5 6" id="KW-0472">Membrane</keyword>
<dbReference type="PANTHER" id="PTHR15853:SF0">
    <property type="entry name" value="THIOREDOXIN-RELATED TRANSMEMBRANE PROTEIN 2"/>
    <property type="match status" value="1"/>
</dbReference>
<reference evidence="8 9" key="1">
    <citation type="submission" date="2017-12" db="EMBL/GenBank/DDBJ databases">
        <title>Hemimetabolous genomes reveal molecular basis of termite eusociality.</title>
        <authorList>
            <person name="Harrison M.C."/>
            <person name="Jongepier E."/>
            <person name="Robertson H.M."/>
            <person name="Arning N."/>
            <person name="Bitard-Feildel T."/>
            <person name="Chao H."/>
            <person name="Childers C.P."/>
            <person name="Dinh H."/>
            <person name="Doddapaneni H."/>
            <person name="Dugan S."/>
            <person name="Gowin J."/>
            <person name="Greiner C."/>
            <person name="Han Y."/>
            <person name="Hu H."/>
            <person name="Hughes D.S.T."/>
            <person name="Huylmans A.-K."/>
            <person name="Kemena C."/>
            <person name="Kremer L.P.M."/>
            <person name="Lee S.L."/>
            <person name="Lopez-Ezquerra A."/>
            <person name="Mallet L."/>
            <person name="Monroy-Kuhn J.M."/>
            <person name="Moser A."/>
            <person name="Murali S.C."/>
            <person name="Muzny D.M."/>
            <person name="Otani S."/>
            <person name="Piulachs M.-D."/>
            <person name="Poelchau M."/>
            <person name="Qu J."/>
            <person name="Schaub F."/>
            <person name="Wada-Katsumata A."/>
            <person name="Worley K.C."/>
            <person name="Xie Q."/>
            <person name="Ylla G."/>
            <person name="Poulsen M."/>
            <person name="Gibbs R.A."/>
            <person name="Schal C."/>
            <person name="Richards S."/>
            <person name="Belles X."/>
            <person name="Korb J."/>
            <person name="Bornberg-Bauer E."/>
        </authorList>
    </citation>
    <scope>NUCLEOTIDE SEQUENCE [LARGE SCALE GENOMIC DNA]</scope>
    <source>
        <tissue evidence="8">Whole body</tissue>
    </source>
</reference>
<feature type="transmembrane region" description="Helical" evidence="6">
    <location>
        <begin position="7"/>
        <end position="28"/>
    </location>
</feature>
<comment type="caution">
    <text evidence="8">The sequence shown here is derived from an EMBL/GenBank/DDBJ whole genome shotgun (WGS) entry which is preliminary data.</text>
</comment>
<comment type="subcellular location">
    <subcellularLocation>
        <location evidence="1">Membrane</location>
        <topology evidence="1">Single-pass type I membrane protein</topology>
    </subcellularLocation>
</comment>
<dbReference type="SUPFAM" id="SSF52833">
    <property type="entry name" value="Thioredoxin-like"/>
    <property type="match status" value="1"/>
</dbReference>
<keyword evidence="2 6" id="KW-0812">Transmembrane</keyword>
<dbReference type="InterPro" id="IPR013766">
    <property type="entry name" value="Thioredoxin_domain"/>
</dbReference>
<evidence type="ECO:0000256" key="3">
    <source>
        <dbReference type="ARBA" id="ARBA00022729"/>
    </source>
</evidence>
<dbReference type="InterPro" id="IPR036249">
    <property type="entry name" value="Thioredoxin-like_sf"/>
</dbReference>
<evidence type="ECO:0000259" key="7">
    <source>
        <dbReference type="PROSITE" id="PS51352"/>
    </source>
</evidence>
<organism evidence="8 9">
    <name type="scientific">Cryptotermes secundus</name>
    <dbReference type="NCBI Taxonomy" id="105785"/>
    <lineage>
        <taxon>Eukaryota</taxon>
        <taxon>Metazoa</taxon>
        <taxon>Ecdysozoa</taxon>
        <taxon>Arthropoda</taxon>
        <taxon>Hexapoda</taxon>
        <taxon>Insecta</taxon>
        <taxon>Pterygota</taxon>
        <taxon>Neoptera</taxon>
        <taxon>Polyneoptera</taxon>
        <taxon>Dictyoptera</taxon>
        <taxon>Blattodea</taxon>
        <taxon>Blattoidea</taxon>
        <taxon>Termitoidae</taxon>
        <taxon>Kalotermitidae</taxon>
        <taxon>Cryptotermitinae</taxon>
        <taxon>Cryptotermes</taxon>
    </lineage>
</organism>
<dbReference type="PANTHER" id="PTHR15853">
    <property type="entry name" value="THIOREDOXIN-RELATED"/>
    <property type="match status" value="1"/>
</dbReference>
<gene>
    <name evidence="8" type="ORF">B7P43_G01535</name>
</gene>
<proteinExistence type="predicted"/>
<dbReference type="InterPro" id="IPR037463">
    <property type="entry name" value="TMX2_thioredoxin_dom"/>
</dbReference>
<dbReference type="Gene3D" id="3.40.30.10">
    <property type="entry name" value="Glutaredoxin"/>
    <property type="match status" value="1"/>
</dbReference>
<dbReference type="STRING" id="105785.A0A2J7PFA3"/>
<dbReference type="CDD" id="cd02962">
    <property type="entry name" value="TMX2"/>
    <property type="match status" value="1"/>
</dbReference>
<evidence type="ECO:0000313" key="9">
    <source>
        <dbReference type="Proteomes" id="UP000235965"/>
    </source>
</evidence>
<feature type="domain" description="Thioredoxin" evidence="7">
    <location>
        <begin position="110"/>
        <end position="240"/>
    </location>
</feature>
<keyword evidence="4 6" id="KW-1133">Transmembrane helix</keyword>
<evidence type="ECO:0000256" key="5">
    <source>
        <dbReference type="ARBA" id="ARBA00023136"/>
    </source>
</evidence>
<evidence type="ECO:0000256" key="4">
    <source>
        <dbReference type="ARBA" id="ARBA00022989"/>
    </source>
</evidence>
<keyword evidence="3" id="KW-0732">Signal</keyword>
<evidence type="ECO:0000256" key="1">
    <source>
        <dbReference type="ARBA" id="ARBA00004479"/>
    </source>
</evidence>
<dbReference type="AlphaFoldDB" id="A0A2J7PFA3"/>
<dbReference type="Pfam" id="PF00085">
    <property type="entry name" value="Thioredoxin"/>
    <property type="match status" value="1"/>
</dbReference>
<accession>A0A2J7PFA3</accession>
<keyword evidence="9" id="KW-1185">Reference proteome</keyword>
<dbReference type="InParanoid" id="A0A2J7PFA3"/>
<evidence type="ECO:0000313" key="8">
    <source>
        <dbReference type="EMBL" id="PNF14998.1"/>
    </source>
</evidence>
<feature type="transmembrane region" description="Helical" evidence="6">
    <location>
        <begin position="55"/>
        <end position="79"/>
    </location>
</feature>
<dbReference type="EMBL" id="NEVH01026085">
    <property type="protein sequence ID" value="PNF14999.1"/>
    <property type="molecule type" value="Genomic_DNA"/>
</dbReference>
<dbReference type="OrthoDB" id="20229at2759"/>
<feature type="transmembrane region" description="Helical" evidence="6">
    <location>
        <begin position="91"/>
        <end position="116"/>
    </location>
</feature>
<dbReference type="EMBL" id="NEVH01026085">
    <property type="protein sequence ID" value="PNF14998.1"/>
    <property type="molecule type" value="Genomic_DNA"/>
</dbReference>
<dbReference type="GO" id="GO:0016020">
    <property type="term" value="C:membrane"/>
    <property type="evidence" value="ECO:0007669"/>
    <property type="project" value="UniProtKB-SubCell"/>
</dbReference>